<evidence type="ECO:0000313" key="1">
    <source>
        <dbReference type="EMBL" id="TCJ04880.1"/>
    </source>
</evidence>
<sequence length="117" mass="13558">MSREIKRKIRIQIHELIESECMDCQYRRGYENAHFCVNECPVGKELKSLSESLEGKNKESSDQLLNKGRWTEEEVFYLLNHLDLFKIPHLASKLNRPPGAVHSKAASLKKRLKASSF</sequence>
<organism evidence="1 2">
    <name type="scientific">Cytobacillus praedii</name>
    <dbReference type="NCBI Taxonomy" id="1742358"/>
    <lineage>
        <taxon>Bacteria</taxon>
        <taxon>Bacillati</taxon>
        <taxon>Bacillota</taxon>
        <taxon>Bacilli</taxon>
        <taxon>Bacillales</taxon>
        <taxon>Bacillaceae</taxon>
        <taxon>Cytobacillus</taxon>
    </lineage>
</organism>
<keyword evidence="2" id="KW-1185">Reference proteome</keyword>
<gene>
    <name evidence="1" type="ORF">E0Y62_06570</name>
</gene>
<dbReference type="Pfam" id="PF10782">
    <property type="entry name" value="zf-C2HCIx2C"/>
    <property type="match status" value="1"/>
</dbReference>
<dbReference type="Proteomes" id="UP000293846">
    <property type="component" value="Unassembled WGS sequence"/>
</dbReference>
<keyword evidence="1" id="KW-0479">Metal-binding</keyword>
<keyword evidence="1" id="KW-0862">Zinc</keyword>
<accession>A0A4R1AWM9</accession>
<dbReference type="GO" id="GO:0008270">
    <property type="term" value="F:zinc ion binding"/>
    <property type="evidence" value="ECO:0007669"/>
    <property type="project" value="UniProtKB-KW"/>
</dbReference>
<dbReference type="OrthoDB" id="2970961at2"/>
<evidence type="ECO:0000313" key="2">
    <source>
        <dbReference type="Proteomes" id="UP000293846"/>
    </source>
</evidence>
<reference evidence="1 2" key="1">
    <citation type="submission" date="2019-03" db="EMBL/GenBank/DDBJ databases">
        <authorList>
            <person name="Jensen L."/>
            <person name="Storgaard J."/>
            <person name="Sulaj E."/>
            <person name="Schramm A."/>
            <person name="Marshall I.P.G."/>
        </authorList>
    </citation>
    <scope>NUCLEOTIDE SEQUENCE [LARGE SCALE GENOMIC DNA]</scope>
    <source>
        <strain evidence="1 2">2017H2G3</strain>
    </source>
</reference>
<dbReference type="InterPro" id="IPR019718">
    <property type="entry name" value="DUF2602"/>
</dbReference>
<comment type="caution">
    <text evidence="1">The sequence shown here is derived from an EMBL/GenBank/DDBJ whole genome shotgun (WGS) entry which is preliminary data.</text>
</comment>
<name>A0A4R1AWM9_9BACI</name>
<protein>
    <submittedName>
        <fullName evidence="1">Zinc-finger domain-containing protein</fullName>
    </submittedName>
</protein>
<proteinExistence type="predicted"/>
<dbReference type="AlphaFoldDB" id="A0A4R1AWM9"/>
<dbReference type="EMBL" id="SJTH01000006">
    <property type="protein sequence ID" value="TCJ04880.1"/>
    <property type="molecule type" value="Genomic_DNA"/>
</dbReference>
<dbReference type="RefSeq" id="WP_131236438.1">
    <property type="nucleotide sequence ID" value="NZ_SJTH01000006.1"/>
</dbReference>
<keyword evidence="1" id="KW-0863">Zinc-finger</keyword>